<organism evidence="1 2">
    <name type="scientific">Dorcoceras hygrometricum</name>
    <dbReference type="NCBI Taxonomy" id="472368"/>
    <lineage>
        <taxon>Eukaryota</taxon>
        <taxon>Viridiplantae</taxon>
        <taxon>Streptophyta</taxon>
        <taxon>Embryophyta</taxon>
        <taxon>Tracheophyta</taxon>
        <taxon>Spermatophyta</taxon>
        <taxon>Magnoliopsida</taxon>
        <taxon>eudicotyledons</taxon>
        <taxon>Gunneridae</taxon>
        <taxon>Pentapetalae</taxon>
        <taxon>asterids</taxon>
        <taxon>lamiids</taxon>
        <taxon>Lamiales</taxon>
        <taxon>Gesneriaceae</taxon>
        <taxon>Didymocarpoideae</taxon>
        <taxon>Trichosporeae</taxon>
        <taxon>Loxocarpinae</taxon>
        <taxon>Dorcoceras</taxon>
    </lineage>
</organism>
<reference evidence="1 2" key="1">
    <citation type="journal article" date="2015" name="Proc. Natl. Acad. Sci. U.S.A.">
        <title>The resurrection genome of Boea hygrometrica: A blueprint for survival of dehydration.</title>
        <authorList>
            <person name="Xiao L."/>
            <person name="Yang G."/>
            <person name="Zhang L."/>
            <person name="Yang X."/>
            <person name="Zhao S."/>
            <person name="Ji Z."/>
            <person name="Zhou Q."/>
            <person name="Hu M."/>
            <person name="Wang Y."/>
            <person name="Chen M."/>
            <person name="Xu Y."/>
            <person name="Jin H."/>
            <person name="Xiao X."/>
            <person name="Hu G."/>
            <person name="Bao F."/>
            <person name="Hu Y."/>
            <person name="Wan P."/>
            <person name="Li L."/>
            <person name="Deng X."/>
            <person name="Kuang T."/>
            <person name="Xiang C."/>
            <person name="Zhu J.K."/>
            <person name="Oliver M.J."/>
            <person name="He Y."/>
        </authorList>
    </citation>
    <scope>NUCLEOTIDE SEQUENCE [LARGE SCALE GENOMIC DNA]</scope>
    <source>
        <strain evidence="2">cv. XS01</strain>
    </source>
</reference>
<name>A0A2Z6ZWJ1_9LAMI</name>
<protein>
    <submittedName>
        <fullName evidence="1">Uncharacterized protein</fullName>
    </submittedName>
</protein>
<gene>
    <name evidence="1" type="ORF">F511_45299</name>
</gene>
<sequence length="79" mass="8854">MGEVVTSVNAATSTLETNLVRKIDEGHQEFSQKIDESNQQFSSDLAIVKMQLAELTNNFKNISDAKKREGESGKKRRLL</sequence>
<evidence type="ECO:0000313" key="1">
    <source>
        <dbReference type="EMBL" id="KZV13539.1"/>
    </source>
</evidence>
<dbReference type="EMBL" id="KV036775">
    <property type="protein sequence ID" value="KZV13539.1"/>
    <property type="molecule type" value="Genomic_DNA"/>
</dbReference>
<keyword evidence="2" id="KW-1185">Reference proteome</keyword>
<accession>A0A2Z6ZWJ1</accession>
<proteinExistence type="predicted"/>
<dbReference type="Proteomes" id="UP000250235">
    <property type="component" value="Unassembled WGS sequence"/>
</dbReference>
<dbReference type="AlphaFoldDB" id="A0A2Z6ZWJ1"/>
<evidence type="ECO:0000313" key="2">
    <source>
        <dbReference type="Proteomes" id="UP000250235"/>
    </source>
</evidence>